<dbReference type="InParanoid" id="A0A0C3DUZ5"/>
<dbReference type="AlphaFoldDB" id="A0A0C3DUZ5"/>
<evidence type="ECO:0000313" key="2">
    <source>
        <dbReference type="Proteomes" id="UP000053989"/>
    </source>
</evidence>
<name>A0A0C3DUZ5_9AGAM</name>
<evidence type="ECO:0008006" key="3">
    <source>
        <dbReference type="Google" id="ProtNLM"/>
    </source>
</evidence>
<dbReference type="HOGENOM" id="CLU_000384_32_5_1"/>
<gene>
    <name evidence="1" type="ORF">SCLCIDRAFT_125579</name>
</gene>
<dbReference type="Gene3D" id="2.40.70.10">
    <property type="entry name" value="Acid Proteases"/>
    <property type="match status" value="1"/>
</dbReference>
<sequence>MITVTLEMVDTHKKIEGKVLLDSGATGLFMSREFAKQHGIQLIKLDKPVRVKNVNSTLNVGGAITHQVDVTMS</sequence>
<keyword evidence="2" id="KW-1185">Reference proteome</keyword>
<proteinExistence type="predicted"/>
<dbReference type="Proteomes" id="UP000053989">
    <property type="component" value="Unassembled WGS sequence"/>
</dbReference>
<dbReference type="InterPro" id="IPR021109">
    <property type="entry name" value="Peptidase_aspartic_dom_sf"/>
</dbReference>
<dbReference type="OrthoDB" id="3257486at2759"/>
<feature type="non-terminal residue" evidence="1">
    <location>
        <position position="73"/>
    </location>
</feature>
<organism evidence="1 2">
    <name type="scientific">Scleroderma citrinum Foug A</name>
    <dbReference type="NCBI Taxonomy" id="1036808"/>
    <lineage>
        <taxon>Eukaryota</taxon>
        <taxon>Fungi</taxon>
        <taxon>Dikarya</taxon>
        <taxon>Basidiomycota</taxon>
        <taxon>Agaricomycotina</taxon>
        <taxon>Agaricomycetes</taxon>
        <taxon>Agaricomycetidae</taxon>
        <taxon>Boletales</taxon>
        <taxon>Sclerodermatineae</taxon>
        <taxon>Sclerodermataceae</taxon>
        <taxon>Scleroderma</taxon>
    </lineage>
</organism>
<accession>A0A0C3DUZ5</accession>
<reference evidence="1 2" key="1">
    <citation type="submission" date="2014-04" db="EMBL/GenBank/DDBJ databases">
        <authorList>
            <consortium name="DOE Joint Genome Institute"/>
            <person name="Kuo A."/>
            <person name="Kohler A."/>
            <person name="Nagy L.G."/>
            <person name="Floudas D."/>
            <person name="Copeland A."/>
            <person name="Barry K.W."/>
            <person name="Cichocki N."/>
            <person name="Veneault-Fourrey C."/>
            <person name="LaButti K."/>
            <person name="Lindquist E.A."/>
            <person name="Lipzen A."/>
            <person name="Lundell T."/>
            <person name="Morin E."/>
            <person name="Murat C."/>
            <person name="Sun H."/>
            <person name="Tunlid A."/>
            <person name="Henrissat B."/>
            <person name="Grigoriev I.V."/>
            <person name="Hibbett D.S."/>
            <person name="Martin F."/>
            <person name="Nordberg H.P."/>
            <person name="Cantor M.N."/>
            <person name="Hua S.X."/>
        </authorList>
    </citation>
    <scope>NUCLEOTIDE SEQUENCE [LARGE SCALE GENOMIC DNA]</scope>
    <source>
        <strain evidence="1 2">Foug A</strain>
    </source>
</reference>
<protein>
    <recommendedName>
        <fullName evidence="3">Peptidase A2 domain-containing protein</fullName>
    </recommendedName>
</protein>
<dbReference type="Pfam" id="PF13975">
    <property type="entry name" value="gag-asp_proteas"/>
    <property type="match status" value="1"/>
</dbReference>
<evidence type="ECO:0000313" key="1">
    <source>
        <dbReference type="EMBL" id="KIM59766.1"/>
    </source>
</evidence>
<dbReference type="CDD" id="cd00303">
    <property type="entry name" value="retropepsin_like"/>
    <property type="match status" value="1"/>
</dbReference>
<reference evidence="2" key="2">
    <citation type="submission" date="2015-01" db="EMBL/GenBank/DDBJ databases">
        <title>Evolutionary Origins and Diversification of the Mycorrhizal Mutualists.</title>
        <authorList>
            <consortium name="DOE Joint Genome Institute"/>
            <consortium name="Mycorrhizal Genomics Consortium"/>
            <person name="Kohler A."/>
            <person name="Kuo A."/>
            <person name="Nagy L.G."/>
            <person name="Floudas D."/>
            <person name="Copeland A."/>
            <person name="Barry K.W."/>
            <person name="Cichocki N."/>
            <person name="Veneault-Fourrey C."/>
            <person name="LaButti K."/>
            <person name="Lindquist E.A."/>
            <person name="Lipzen A."/>
            <person name="Lundell T."/>
            <person name="Morin E."/>
            <person name="Murat C."/>
            <person name="Riley R."/>
            <person name="Ohm R."/>
            <person name="Sun H."/>
            <person name="Tunlid A."/>
            <person name="Henrissat B."/>
            <person name="Grigoriev I.V."/>
            <person name="Hibbett D.S."/>
            <person name="Martin F."/>
        </authorList>
    </citation>
    <scope>NUCLEOTIDE SEQUENCE [LARGE SCALE GENOMIC DNA]</scope>
    <source>
        <strain evidence="2">Foug A</strain>
    </source>
</reference>
<dbReference type="STRING" id="1036808.A0A0C3DUZ5"/>
<dbReference type="EMBL" id="KN822070">
    <property type="protein sequence ID" value="KIM59766.1"/>
    <property type="molecule type" value="Genomic_DNA"/>
</dbReference>